<dbReference type="OrthoDB" id="5359669at2759"/>
<protein>
    <submittedName>
        <fullName evidence="2">Uncharacterized protein</fullName>
    </submittedName>
</protein>
<evidence type="ECO:0000313" key="3">
    <source>
        <dbReference type="Proteomes" id="UP000799441"/>
    </source>
</evidence>
<name>A0A9P4UMW0_9PEZI</name>
<comment type="caution">
    <text evidence="2">The sequence shown here is derived from an EMBL/GenBank/DDBJ whole genome shotgun (WGS) entry which is preliminary data.</text>
</comment>
<feature type="compositionally biased region" description="Polar residues" evidence="1">
    <location>
        <begin position="1"/>
        <end position="12"/>
    </location>
</feature>
<feature type="compositionally biased region" description="Polar residues" evidence="1">
    <location>
        <begin position="129"/>
        <end position="152"/>
    </location>
</feature>
<dbReference type="EMBL" id="MU003788">
    <property type="protein sequence ID" value="KAF2721692.1"/>
    <property type="molecule type" value="Genomic_DNA"/>
</dbReference>
<evidence type="ECO:0000313" key="2">
    <source>
        <dbReference type="EMBL" id="KAF2721692.1"/>
    </source>
</evidence>
<reference evidence="2" key="1">
    <citation type="journal article" date="2020" name="Stud. Mycol.">
        <title>101 Dothideomycetes genomes: a test case for predicting lifestyles and emergence of pathogens.</title>
        <authorList>
            <person name="Haridas S."/>
            <person name="Albert R."/>
            <person name="Binder M."/>
            <person name="Bloem J."/>
            <person name="Labutti K."/>
            <person name="Salamov A."/>
            <person name="Andreopoulos B."/>
            <person name="Baker S."/>
            <person name="Barry K."/>
            <person name="Bills G."/>
            <person name="Bluhm B."/>
            <person name="Cannon C."/>
            <person name="Castanera R."/>
            <person name="Culley D."/>
            <person name="Daum C."/>
            <person name="Ezra D."/>
            <person name="Gonzalez J."/>
            <person name="Henrissat B."/>
            <person name="Kuo A."/>
            <person name="Liang C."/>
            <person name="Lipzen A."/>
            <person name="Lutzoni F."/>
            <person name="Magnuson J."/>
            <person name="Mondo S."/>
            <person name="Nolan M."/>
            <person name="Ohm R."/>
            <person name="Pangilinan J."/>
            <person name="Park H.-J."/>
            <person name="Ramirez L."/>
            <person name="Alfaro M."/>
            <person name="Sun H."/>
            <person name="Tritt A."/>
            <person name="Yoshinaga Y."/>
            <person name="Zwiers L.-H."/>
            <person name="Turgeon B."/>
            <person name="Goodwin S."/>
            <person name="Spatafora J."/>
            <person name="Crous P."/>
            <person name="Grigoriev I."/>
        </authorList>
    </citation>
    <scope>NUCLEOTIDE SEQUENCE</scope>
    <source>
        <strain evidence="2">CBS 116435</strain>
    </source>
</reference>
<dbReference type="Proteomes" id="UP000799441">
    <property type="component" value="Unassembled WGS sequence"/>
</dbReference>
<feature type="region of interest" description="Disordered" evidence="1">
    <location>
        <begin position="62"/>
        <end position="111"/>
    </location>
</feature>
<feature type="region of interest" description="Disordered" evidence="1">
    <location>
        <begin position="129"/>
        <end position="162"/>
    </location>
</feature>
<gene>
    <name evidence="2" type="ORF">K431DRAFT_284619</name>
</gene>
<evidence type="ECO:0000256" key="1">
    <source>
        <dbReference type="SAM" id="MobiDB-lite"/>
    </source>
</evidence>
<proteinExistence type="predicted"/>
<keyword evidence="3" id="KW-1185">Reference proteome</keyword>
<sequence length="333" mass="35872">MATNRFYTSSPTIVLPPNPPEQYFGNHHYAGSSGPDTLMDTLTSSAFPPAVGSSTVTIPGCSLAGRKRSRGDINSPEDELEQTIGEGSKQVLPPSPPKSSGPFIGSGMTSQYPENPAYQFVAETKSATQAEEATALNESEQSQLQRPSVTSRKSQRRDFHAKGSDDLAQLVLPSSIREITAEPLIDEATRALGISWTRMDQTEALLINRAAYGKYIQHHYPSLDDVTVWFENSALPGYLVNARNKYTGLQEFYIFSNDLTEARLVTSEPSQLLPRLQMLPALHLAAPGGCLHAETDPITASQNAVDSELEAGAKAGDASEATGVCAAHAMEMD</sequence>
<organism evidence="2 3">
    <name type="scientific">Polychaeton citri CBS 116435</name>
    <dbReference type="NCBI Taxonomy" id="1314669"/>
    <lineage>
        <taxon>Eukaryota</taxon>
        <taxon>Fungi</taxon>
        <taxon>Dikarya</taxon>
        <taxon>Ascomycota</taxon>
        <taxon>Pezizomycotina</taxon>
        <taxon>Dothideomycetes</taxon>
        <taxon>Dothideomycetidae</taxon>
        <taxon>Capnodiales</taxon>
        <taxon>Capnodiaceae</taxon>
        <taxon>Polychaeton</taxon>
    </lineage>
</organism>
<accession>A0A9P4UMW0</accession>
<feature type="region of interest" description="Disordered" evidence="1">
    <location>
        <begin position="1"/>
        <end position="20"/>
    </location>
</feature>
<dbReference type="AlphaFoldDB" id="A0A9P4UMW0"/>